<protein>
    <submittedName>
        <fullName evidence="2">Uncharacterized protein</fullName>
    </submittedName>
</protein>
<reference evidence="2 3" key="1">
    <citation type="submission" date="2019-05" db="EMBL/GenBank/DDBJ databases">
        <title>Emergence of the Ug99 lineage of the wheat stem rust pathogen through somatic hybridization.</title>
        <authorList>
            <person name="Li F."/>
            <person name="Upadhyaya N.M."/>
            <person name="Sperschneider J."/>
            <person name="Matny O."/>
            <person name="Nguyen-Phuc H."/>
            <person name="Mago R."/>
            <person name="Raley C."/>
            <person name="Miller M.E."/>
            <person name="Silverstein K.A.T."/>
            <person name="Henningsen E."/>
            <person name="Hirsch C.D."/>
            <person name="Visser B."/>
            <person name="Pretorius Z.A."/>
            <person name="Steffenson B.J."/>
            <person name="Schwessinger B."/>
            <person name="Dodds P.N."/>
            <person name="Figueroa M."/>
        </authorList>
    </citation>
    <scope>NUCLEOTIDE SEQUENCE [LARGE SCALE GENOMIC DNA]</scope>
    <source>
        <strain evidence="2 3">Ug99</strain>
    </source>
</reference>
<evidence type="ECO:0000313" key="2">
    <source>
        <dbReference type="EMBL" id="KAA1132837.1"/>
    </source>
</evidence>
<evidence type="ECO:0000313" key="3">
    <source>
        <dbReference type="Proteomes" id="UP000325313"/>
    </source>
</evidence>
<organism evidence="2 3">
    <name type="scientific">Puccinia graminis f. sp. tritici</name>
    <dbReference type="NCBI Taxonomy" id="56615"/>
    <lineage>
        <taxon>Eukaryota</taxon>
        <taxon>Fungi</taxon>
        <taxon>Dikarya</taxon>
        <taxon>Basidiomycota</taxon>
        <taxon>Pucciniomycotina</taxon>
        <taxon>Pucciniomycetes</taxon>
        <taxon>Pucciniales</taxon>
        <taxon>Pucciniaceae</taxon>
        <taxon>Puccinia</taxon>
    </lineage>
</organism>
<proteinExistence type="predicted"/>
<gene>
    <name evidence="2" type="ORF">PGTUg99_008739</name>
</gene>
<comment type="caution">
    <text evidence="2">The sequence shown here is derived from an EMBL/GenBank/DDBJ whole genome shotgun (WGS) entry which is preliminary data.</text>
</comment>
<accession>A0A5B0S4S9</accession>
<evidence type="ECO:0000256" key="1">
    <source>
        <dbReference type="SAM" id="MobiDB-lite"/>
    </source>
</evidence>
<dbReference type="AlphaFoldDB" id="A0A5B0S4S9"/>
<feature type="region of interest" description="Disordered" evidence="1">
    <location>
        <begin position="57"/>
        <end position="113"/>
    </location>
</feature>
<dbReference type="EMBL" id="VDEP01000075">
    <property type="protein sequence ID" value="KAA1132837.1"/>
    <property type="molecule type" value="Genomic_DNA"/>
</dbReference>
<sequence>MTGATAGGADVSICELSGQAESSQPNNSQAQTFLSATKKYAPFTSLNQIINHPSPYHRKVLSHPFPGAAMLPTPRPPDPTNHADASNSADAVMLDDVEIPLPPKPSDQPPSSSLHILLSTALGENAPRDASGSVVLDQKFVKLILDLSANNERMIR</sequence>
<dbReference type="Proteomes" id="UP000325313">
    <property type="component" value="Unassembled WGS sequence"/>
</dbReference>
<name>A0A5B0S4S9_PUCGR</name>